<name>A0A4R8QWY3_COLTR</name>
<feature type="region of interest" description="Disordered" evidence="1">
    <location>
        <begin position="1"/>
        <end position="54"/>
    </location>
</feature>
<evidence type="ECO:0000313" key="3">
    <source>
        <dbReference type="Proteomes" id="UP000295703"/>
    </source>
</evidence>
<reference evidence="2 3" key="1">
    <citation type="submission" date="2018-12" db="EMBL/GenBank/DDBJ databases">
        <title>Genome sequence and assembly of Colletotrichum trifolii.</title>
        <authorList>
            <person name="Gan P."/>
            <person name="Shirasu K."/>
        </authorList>
    </citation>
    <scope>NUCLEOTIDE SEQUENCE [LARGE SCALE GENOMIC DNA]</scope>
    <source>
        <strain evidence="2 3">543-2</strain>
    </source>
</reference>
<gene>
    <name evidence="2" type="ORF">CTRI78_v009948</name>
</gene>
<protein>
    <submittedName>
        <fullName evidence="2">Uncharacterized protein</fullName>
    </submittedName>
</protein>
<accession>A0A4R8QWY3</accession>
<sequence>MVGRDHPARRPLAFLQIDGSGPSTGPFTVRAAGPLHSGHMGTGTRKGRPGMKNSEPTCLVLHYMPSTTTLWRYSQEIDSGSLSAA</sequence>
<proteinExistence type="predicted"/>
<dbReference type="Proteomes" id="UP000295703">
    <property type="component" value="Unassembled WGS sequence"/>
</dbReference>
<dbReference type="AlphaFoldDB" id="A0A4R8QWY3"/>
<comment type="caution">
    <text evidence="2">The sequence shown here is derived from an EMBL/GenBank/DDBJ whole genome shotgun (WGS) entry which is preliminary data.</text>
</comment>
<dbReference type="EMBL" id="RYZW01000147">
    <property type="protein sequence ID" value="TDZ41141.1"/>
    <property type="molecule type" value="Genomic_DNA"/>
</dbReference>
<organism evidence="2 3">
    <name type="scientific">Colletotrichum trifolii</name>
    <dbReference type="NCBI Taxonomy" id="5466"/>
    <lineage>
        <taxon>Eukaryota</taxon>
        <taxon>Fungi</taxon>
        <taxon>Dikarya</taxon>
        <taxon>Ascomycota</taxon>
        <taxon>Pezizomycotina</taxon>
        <taxon>Sordariomycetes</taxon>
        <taxon>Hypocreomycetidae</taxon>
        <taxon>Glomerellales</taxon>
        <taxon>Glomerellaceae</taxon>
        <taxon>Colletotrichum</taxon>
        <taxon>Colletotrichum orbiculare species complex</taxon>
    </lineage>
</organism>
<keyword evidence="3" id="KW-1185">Reference proteome</keyword>
<evidence type="ECO:0000313" key="2">
    <source>
        <dbReference type="EMBL" id="TDZ41141.1"/>
    </source>
</evidence>
<evidence type="ECO:0000256" key="1">
    <source>
        <dbReference type="SAM" id="MobiDB-lite"/>
    </source>
</evidence>